<keyword evidence="1 3" id="KW-0344">Guanine-nucleotide releasing factor</keyword>
<dbReference type="AlphaFoldDB" id="A0A9W7BE14"/>
<feature type="repeat" description="ANK" evidence="2">
    <location>
        <begin position="409"/>
        <end position="441"/>
    </location>
</feature>
<dbReference type="Pfam" id="PF00023">
    <property type="entry name" value="Ank"/>
    <property type="match status" value="1"/>
</dbReference>
<proteinExistence type="predicted"/>
<evidence type="ECO:0000256" key="1">
    <source>
        <dbReference type="ARBA" id="ARBA00022658"/>
    </source>
</evidence>
<dbReference type="InterPro" id="IPR001895">
    <property type="entry name" value="RASGEF_cat_dom"/>
</dbReference>
<dbReference type="PROSITE" id="PS50003">
    <property type="entry name" value="PH_DOMAIN"/>
    <property type="match status" value="1"/>
</dbReference>
<dbReference type="Gene3D" id="1.20.870.10">
    <property type="entry name" value="Son of sevenless (SoS) protein Chain: S domain 1"/>
    <property type="match status" value="1"/>
</dbReference>
<feature type="domain" description="Ras-GEF" evidence="6">
    <location>
        <begin position="849"/>
        <end position="1077"/>
    </location>
</feature>
<dbReference type="InterPro" id="IPR001849">
    <property type="entry name" value="PH_domain"/>
</dbReference>
<reference evidence="9" key="1">
    <citation type="journal article" date="2023" name="Commun. Biol.">
        <title>Genome analysis of Parmales, the sister group of diatoms, reveals the evolutionary specialization of diatoms from phago-mixotrophs to photoautotrophs.</title>
        <authorList>
            <person name="Ban H."/>
            <person name="Sato S."/>
            <person name="Yoshikawa S."/>
            <person name="Yamada K."/>
            <person name="Nakamura Y."/>
            <person name="Ichinomiya M."/>
            <person name="Sato N."/>
            <person name="Blanc-Mathieu R."/>
            <person name="Endo H."/>
            <person name="Kuwata A."/>
            <person name="Ogata H."/>
        </authorList>
    </citation>
    <scope>NUCLEOTIDE SEQUENCE [LARGE SCALE GENOMIC DNA]</scope>
</reference>
<sequence length="1080" mass="121061">MLEAVAYDDISSDYLWGKNDRKFDRQESSFVEGGGEKSTVSEPIREMEERVDPIDIGESSEDRPVSAPTSLHAKHLSTIESSSTVDNRDTLTTSLTSTPVTFKGYLLKKSPSIFKGWQKRFVVIGDNRLKYSVEEGMETKGEVPLTGVKINWNILPKSAPPVYELTIIPTLEPMRTFCFRTGSGMDKELVDVVLRESVEGRNLERVLKLLREKDSDHEDDDEEEDDGKKKKAKKKKKGEEEEALKPWLELSIIYKSLESTSKSRISSYIHPKSQNTLLHTIASHSSTHSASIILPSFPSSLLNCRNRDEHTALMVSLLNANDELSLMLLDLEGIDPSSIGSNGDTYLSYASTSSSHTISRLLSLRVSPKTLNLLGTTCLHEMSVSNNDEGISTVLEAEPGIINVQSSKDGLTPLHWSARAGTPLSLKCLVDSGADIGITSFLGDTALHSCIAEYVKKSKEKKNTRNMKYHKNYSTCIIKLVESGSELEECSKEGRTALSALCRIQPEFVQKKFRGEAAISKMLEMGAKVNVRSSRGLTPVHYAAVSGNWALVKLLVEYGADVNLMCTDGYTALGSLERKTKKVGARALYGTQFALMEQTIKILLESGAIRRTHKDVPLEENTGDITFIRNHNDGTYMMKAANVKAMVSRLTHRVFYDSKDVRSFLLMYHRFTTAIEVLKHLQTNFFPRNNDGDFGGGGVIDLNLLGGRRSVLCFLENWLASNDGNPLPFVSEDSECTVFLAEFVEQIMDTKCLINVDSEMEKVVLPFFGDFAQCMHPTMWKERWQEQHRFLTIKDGRRVSVMSETSHTTLRSLDYTSYDEVLMICSEPSEKATKLLGVDSDEKTLKDYTPQELAQKLTLMVHAIFCEINVEEFVDSRYKSVETGPNFQRLKQATNKLSFILISSILSEPDMTERALRIKTLIQTAENCLTCENFDMFVSIISVLGSSAIHRLKQTWAKVHKMLPGKWDAMQKASGGAGRNLEKKMGVLKPPCVPCIGLVLRMLINLDEEPDYIDDKKVLINFHKLRKMGVVYSMIESAKSVPYSFKSESGLLRLLTGTPEYGNEDQCWNRSREIEAKVKT</sequence>
<dbReference type="PROSITE" id="PS50009">
    <property type="entry name" value="RASGEF_CAT"/>
    <property type="match status" value="1"/>
</dbReference>
<dbReference type="PANTHER" id="PTHR23113">
    <property type="entry name" value="GUANINE NUCLEOTIDE EXCHANGE FACTOR"/>
    <property type="match status" value="1"/>
</dbReference>
<evidence type="ECO:0000313" key="8">
    <source>
        <dbReference type="EMBL" id="GMH89084.1"/>
    </source>
</evidence>
<feature type="region of interest" description="Disordered" evidence="4">
    <location>
        <begin position="214"/>
        <end position="238"/>
    </location>
</feature>
<dbReference type="InterPro" id="IPR023578">
    <property type="entry name" value="Ras_GEF_dom_sf"/>
</dbReference>
<evidence type="ECO:0000256" key="2">
    <source>
        <dbReference type="PROSITE-ProRule" id="PRU00023"/>
    </source>
</evidence>
<name>A0A9W7BE14_9STRA</name>
<dbReference type="PROSITE" id="PS50088">
    <property type="entry name" value="ANK_REPEAT"/>
    <property type="match status" value="2"/>
</dbReference>
<dbReference type="InterPro" id="IPR000651">
    <property type="entry name" value="Ras-like_Gua-exchang_fac_N"/>
</dbReference>
<dbReference type="EMBL" id="BLQM01000423">
    <property type="protein sequence ID" value="GMH89084.1"/>
    <property type="molecule type" value="Genomic_DNA"/>
</dbReference>
<dbReference type="PROSITE" id="PS50297">
    <property type="entry name" value="ANK_REP_REGION"/>
    <property type="match status" value="2"/>
</dbReference>
<dbReference type="InterPro" id="IPR002110">
    <property type="entry name" value="Ankyrin_rpt"/>
</dbReference>
<dbReference type="SUPFAM" id="SSF48403">
    <property type="entry name" value="Ankyrin repeat"/>
    <property type="match status" value="1"/>
</dbReference>
<dbReference type="PROSITE" id="PS50212">
    <property type="entry name" value="RASGEF_NTER"/>
    <property type="match status" value="1"/>
</dbReference>
<feature type="region of interest" description="Disordered" evidence="4">
    <location>
        <begin position="26"/>
        <end position="49"/>
    </location>
</feature>
<dbReference type="Pfam" id="PF12796">
    <property type="entry name" value="Ank_2"/>
    <property type="match status" value="1"/>
</dbReference>
<accession>A0A9W7BE14</accession>
<dbReference type="InterPro" id="IPR036964">
    <property type="entry name" value="RASGEF_cat_dom_sf"/>
</dbReference>
<evidence type="ECO:0000259" key="5">
    <source>
        <dbReference type="PROSITE" id="PS50003"/>
    </source>
</evidence>
<dbReference type="Proteomes" id="UP001162640">
    <property type="component" value="Unassembled WGS sequence"/>
</dbReference>
<evidence type="ECO:0000313" key="9">
    <source>
        <dbReference type="Proteomes" id="UP001162640"/>
    </source>
</evidence>
<dbReference type="SMART" id="SM00147">
    <property type="entry name" value="RasGEF"/>
    <property type="match status" value="1"/>
</dbReference>
<dbReference type="GO" id="GO:0005085">
    <property type="term" value="F:guanyl-nucleotide exchange factor activity"/>
    <property type="evidence" value="ECO:0007669"/>
    <property type="project" value="UniProtKB-KW"/>
</dbReference>
<protein>
    <submittedName>
        <fullName evidence="8">Uncharacterized protein</fullName>
    </submittedName>
</protein>
<dbReference type="PANTHER" id="PTHR23113:SF99">
    <property type="entry name" value="RASGEF DOMAIN-CONTAINING PROTEIN"/>
    <property type="match status" value="1"/>
</dbReference>
<comment type="caution">
    <text evidence="8">The sequence shown here is derived from an EMBL/GenBank/DDBJ whole genome shotgun (WGS) entry which is preliminary data.</text>
</comment>
<dbReference type="SMART" id="SM00248">
    <property type="entry name" value="ANK"/>
    <property type="match status" value="6"/>
</dbReference>
<evidence type="ECO:0000256" key="4">
    <source>
        <dbReference type="SAM" id="MobiDB-lite"/>
    </source>
</evidence>
<dbReference type="GO" id="GO:0007265">
    <property type="term" value="P:Ras protein signal transduction"/>
    <property type="evidence" value="ECO:0007669"/>
    <property type="project" value="TreeGrafter"/>
</dbReference>
<dbReference type="InterPro" id="IPR011993">
    <property type="entry name" value="PH-like_dom_sf"/>
</dbReference>
<organism evidence="8 9">
    <name type="scientific">Triparma laevis f. inornata</name>
    <dbReference type="NCBI Taxonomy" id="1714386"/>
    <lineage>
        <taxon>Eukaryota</taxon>
        <taxon>Sar</taxon>
        <taxon>Stramenopiles</taxon>
        <taxon>Ochrophyta</taxon>
        <taxon>Bolidophyceae</taxon>
        <taxon>Parmales</taxon>
        <taxon>Triparmaceae</taxon>
        <taxon>Triparma</taxon>
    </lineage>
</organism>
<evidence type="ECO:0000259" key="7">
    <source>
        <dbReference type="PROSITE" id="PS50212"/>
    </source>
</evidence>
<dbReference type="InterPro" id="IPR008937">
    <property type="entry name" value="Ras-like_GEF"/>
</dbReference>
<dbReference type="Gene3D" id="1.10.840.10">
    <property type="entry name" value="Ras guanine-nucleotide exchange factors catalytic domain"/>
    <property type="match status" value="1"/>
</dbReference>
<dbReference type="Gene3D" id="1.25.40.20">
    <property type="entry name" value="Ankyrin repeat-containing domain"/>
    <property type="match status" value="2"/>
</dbReference>
<dbReference type="SUPFAM" id="SSF50729">
    <property type="entry name" value="PH domain-like"/>
    <property type="match status" value="1"/>
</dbReference>
<keyword evidence="2" id="KW-0040">ANK repeat</keyword>
<dbReference type="SUPFAM" id="SSF48366">
    <property type="entry name" value="Ras GEF"/>
    <property type="match status" value="1"/>
</dbReference>
<feature type="domain" description="PH" evidence="5">
    <location>
        <begin position="99"/>
        <end position="150"/>
    </location>
</feature>
<dbReference type="Pfam" id="PF00618">
    <property type="entry name" value="RasGEF_N"/>
    <property type="match status" value="1"/>
</dbReference>
<dbReference type="InterPro" id="IPR036770">
    <property type="entry name" value="Ankyrin_rpt-contain_sf"/>
</dbReference>
<dbReference type="CDD" id="cd00821">
    <property type="entry name" value="PH"/>
    <property type="match status" value="1"/>
</dbReference>
<feature type="repeat" description="ANK" evidence="2">
    <location>
        <begin position="535"/>
        <end position="567"/>
    </location>
</feature>
<dbReference type="Pfam" id="PF00617">
    <property type="entry name" value="RasGEF"/>
    <property type="match status" value="1"/>
</dbReference>
<gene>
    <name evidence="8" type="ORF">TL16_g11351</name>
</gene>
<dbReference type="GO" id="GO:0005886">
    <property type="term" value="C:plasma membrane"/>
    <property type="evidence" value="ECO:0007669"/>
    <property type="project" value="TreeGrafter"/>
</dbReference>
<dbReference type="Gene3D" id="2.30.29.30">
    <property type="entry name" value="Pleckstrin-homology domain (PH domain)/Phosphotyrosine-binding domain (PTB)"/>
    <property type="match status" value="1"/>
</dbReference>
<evidence type="ECO:0000256" key="3">
    <source>
        <dbReference type="PROSITE-ProRule" id="PRU00168"/>
    </source>
</evidence>
<evidence type="ECO:0000259" key="6">
    <source>
        <dbReference type="PROSITE" id="PS50009"/>
    </source>
</evidence>
<feature type="domain" description="N-terminal Ras-GEF" evidence="7">
    <location>
        <begin position="634"/>
        <end position="768"/>
    </location>
</feature>